<dbReference type="OrthoDB" id="5900669at2759"/>
<evidence type="ECO:0000313" key="1">
    <source>
        <dbReference type="EMBL" id="CAD2165193.1"/>
    </source>
</evidence>
<dbReference type="EMBL" id="CAJEWN010000108">
    <property type="protein sequence ID" value="CAD2165193.1"/>
    <property type="molecule type" value="Genomic_DNA"/>
</dbReference>
<reference evidence="1 2" key="1">
    <citation type="submission" date="2020-08" db="EMBL/GenBank/DDBJ databases">
        <authorList>
            <person name="Koutsovoulos G."/>
            <person name="Danchin GJ E."/>
        </authorList>
    </citation>
    <scope>NUCLEOTIDE SEQUENCE [LARGE SCALE GENOMIC DNA]</scope>
</reference>
<dbReference type="AlphaFoldDB" id="A0A6V7UTC7"/>
<name>A0A6V7UTC7_MELEN</name>
<accession>A0A6V7UTC7</accession>
<dbReference type="Proteomes" id="UP000580250">
    <property type="component" value="Unassembled WGS sequence"/>
</dbReference>
<gene>
    <name evidence="1" type="ORF">MENT_LOCUS17025</name>
</gene>
<protein>
    <submittedName>
        <fullName evidence="1">Uncharacterized protein</fullName>
    </submittedName>
</protein>
<sequence length="157" mass="18413">MRKKHQQLKNYMDSVKLFETVHKEMDDFFGTSLLDLYTKIKGIFINSHELIDFPLVEYKPENVYYVGGIHLTELKNKLVFLLQDEEYSSLIESLINAEFNVAFFDTRETGALFILLVLSIENVFGINNTHLNSYQFKYAGKKFPENVPGRKYRVTKK</sequence>
<organism evidence="1 2">
    <name type="scientific">Meloidogyne enterolobii</name>
    <name type="common">Root-knot nematode worm</name>
    <name type="synonym">Meloidogyne mayaguensis</name>
    <dbReference type="NCBI Taxonomy" id="390850"/>
    <lineage>
        <taxon>Eukaryota</taxon>
        <taxon>Metazoa</taxon>
        <taxon>Ecdysozoa</taxon>
        <taxon>Nematoda</taxon>
        <taxon>Chromadorea</taxon>
        <taxon>Rhabditida</taxon>
        <taxon>Tylenchina</taxon>
        <taxon>Tylenchomorpha</taxon>
        <taxon>Tylenchoidea</taxon>
        <taxon>Meloidogynidae</taxon>
        <taxon>Meloidogyninae</taxon>
        <taxon>Meloidogyne</taxon>
    </lineage>
</organism>
<comment type="caution">
    <text evidence="1">The sequence shown here is derived from an EMBL/GenBank/DDBJ whole genome shotgun (WGS) entry which is preliminary data.</text>
</comment>
<dbReference type="SUPFAM" id="SSF53756">
    <property type="entry name" value="UDP-Glycosyltransferase/glycogen phosphorylase"/>
    <property type="match status" value="1"/>
</dbReference>
<proteinExistence type="predicted"/>
<evidence type="ECO:0000313" key="2">
    <source>
        <dbReference type="Proteomes" id="UP000580250"/>
    </source>
</evidence>